<dbReference type="Pfam" id="PF00168">
    <property type="entry name" value="C2"/>
    <property type="match status" value="2"/>
</dbReference>
<dbReference type="PROSITE" id="PS50004">
    <property type="entry name" value="C2"/>
    <property type="match status" value="2"/>
</dbReference>
<name>A0A1S3JGE6_LINAN</name>
<feature type="domain" description="C2" evidence="2">
    <location>
        <begin position="98"/>
        <end position="222"/>
    </location>
</feature>
<evidence type="ECO:0000313" key="4">
    <source>
        <dbReference type="RefSeq" id="XP_013409216.1"/>
    </source>
</evidence>
<dbReference type="KEGG" id="lak:106172850"/>
<proteinExistence type="predicted"/>
<dbReference type="SUPFAM" id="SSF49562">
    <property type="entry name" value="C2 domain (Calcium/lipid-binding domain, CaLB)"/>
    <property type="match status" value="2"/>
</dbReference>
<dbReference type="PANTHER" id="PTHR45716">
    <property type="entry name" value="BITESIZE, ISOFORM I"/>
    <property type="match status" value="1"/>
</dbReference>
<dbReference type="InterPro" id="IPR000008">
    <property type="entry name" value="C2_dom"/>
</dbReference>
<dbReference type="InterPro" id="IPR035892">
    <property type="entry name" value="C2_domain_sf"/>
</dbReference>
<reference evidence="4" key="1">
    <citation type="submission" date="2025-08" db="UniProtKB">
        <authorList>
            <consortium name="RefSeq"/>
        </authorList>
    </citation>
    <scope>IDENTIFICATION</scope>
    <source>
        <tissue evidence="4">Gonads</tissue>
    </source>
</reference>
<dbReference type="PRINTS" id="PR00399">
    <property type="entry name" value="SYNAPTOTAGMN"/>
</dbReference>
<dbReference type="STRING" id="7574.A0A1S3JGE6"/>
<organism evidence="3 4">
    <name type="scientific">Lingula anatina</name>
    <name type="common">Brachiopod</name>
    <name type="synonym">Lingula unguis</name>
    <dbReference type="NCBI Taxonomy" id="7574"/>
    <lineage>
        <taxon>Eukaryota</taxon>
        <taxon>Metazoa</taxon>
        <taxon>Spiralia</taxon>
        <taxon>Lophotrochozoa</taxon>
        <taxon>Brachiopoda</taxon>
        <taxon>Linguliformea</taxon>
        <taxon>Lingulata</taxon>
        <taxon>Lingulida</taxon>
        <taxon>Linguloidea</taxon>
        <taxon>Lingulidae</taxon>
        <taxon>Lingula</taxon>
    </lineage>
</organism>
<dbReference type="GeneID" id="106172850"/>
<evidence type="ECO:0000256" key="1">
    <source>
        <dbReference type="ARBA" id="ARBA00022737"/>
    </source>
</evidence>
<accession>A0A1S3JGE6</accession>
<dbReference type="GO" id="GO:0042043">
    <property type="term" value="F:neurexin family protein binding"/>
    <property type="evidence" value="ECO:0007669"/>
    <property type="project" value="TreeGrafter"/>
</dbReference>
<dbReference type="GO" id="GO:0006887">
    <property type="term" value="P:exocytosis"/>
    <property type="evidence" value="ECO:0007669"/>
    <property type="project" value="TreeGrafter"/>
</dbReference>
<gene>
    <name evidence="4" type="primary">LOC106172850</name>
</gene>
<evidence type="ECO:0000313" key="3">
    <source>
        <dbReference type="Proteomes" id="UP000085678"/>
    </source>
</evidence>
<dbReference type="InterPro" id="IPR001565">
    <property type="entry name" value="Synaptotagmin"/>
</dbReference>
<dbReference type="Proteomes" id="UP000085678">
    <property type="component" value="Unplaced"/>
</dbReference>
<keyword evidence="3" id="KW-1185">Reference proteome</keyword>
<dbReference type="AlphaFoldDB" id="A0A1S3JGE6"/>
<dbReference type="SMART" id="SM00239">
    <property type="entry name" value="C2"/>
    <property type="match status" value="2"/>
</dbReference>
<dbReference type="Gene3D" id="2.60.40.150">
    <property type="entry name" value="C2 domain"/>
    <property type="match status" value="2"/>
</dbReference>
<sequence>MGAKQSVELPVADEEAGDPVHDLHLDLQGRRRNTQYAQRLQGMARMMTNPRHTRTKARLGAAVVEEEEDFAGNKEGKELMKQLYKKLDPTVMKTIGVIQGEIQLSFKYDFNSELLLIKVIKCRDLDAKDLRGKNANTYVKLSLFPDDDQQRSKSTQVVKQSLNPVYSEIFSYVIQEPGLVDSRLIVQVWNKDVMGRDDFMGECLVKLNAFNFREDPVHTAWYDLQMETDLGISGDLNLTLAYRLPQTLLVTVHSATDLSKKNGDRSSPFVKVTIPGVAQVEQTEIIKGTLNPVWEETFEFQVPQEEFGYRYLVFQVIDSSADAESDALGQVIIDLNNLDPEHGYSGPFGLEDLKNSERLRDKWAQKAIVQEFRESLLAHSTFKEPKFLFQKQSGNKVITVTSRKAGTQAKLRIVNGLPVY</sequence>
<evidence type="ECO:0000259" key="2">
    <source>
        <dbReference type="PROSITE" id="PS50004"/>
    </source>
</evidence>
<dbReference type="InParanoid" id="A0A1S3JGE6"/>
<dbReference type="OMA" id="KMDPAVM"/>
<keyword evidence="1" id="KW-0677">Repeat</keyword>
<protein>
    <submittedName>
        <fullName evidence="4">Synaptotagmin-6</fullName>
    </submittedName>
</protein>
<feature type="domain" description="C2" evidence="2">
    <location>
        <begin position="232"/>
        <end position="348"/>
    </location>
</feature>
<dbReference type="OrthoDB" id="419768at2759"/>
<dbReference type="RefSeq" id="XP_013409216.1">
    <property type="nucleotide sequence ID" value="XM_013553762.1"/>
</dbReference>
<dbReference type="GO" id="GO:0005886">
    <property type="term" value="C:plasma membrane"/>
    <property type="evidence" value="ECO:0007669"/>
    <property type="project" value="TreeGrafter"/>
</dbReference>
<dbReference type="GO" id="GO:0070382">
    <property type="term" value="C:exocytic vesicle"/>
    <property type="evidence" value="ECO:0007669"/>
    <property type="project" value="TreeGrafter"/>
</dbReference>
<dbReference type="PANTHER" id="PTHR45716:SF2">
    <property type="entry name" value="BITESIZE, ISOFORM I"/>
    <property type="match status" value="1"/>
</dbReference>
<dbReference type="CDD" id="cd00030">
    <property type="entry name" value="C2"/>
    <property type="match status" value="1"/>
</dbReference>